<dbReference type="InterPro" id="IPR039471">
    <property type="entry name" value="CXorf65-like"/>
</dbReference>
<evidence type="ECO:0000256" key="1">
    <source>
        <dbReference type="SAM" id="MobiDB-lite"/>
    </source>
</evidence>
<evidence type="ECO:0000313" key="2">
    <source>
        <dbReference type="EMBL" id="CAH3122587.1"/>
    </source>
</evidence>
<dbReference type="Pfam" id="PF15874">
    <property type="entry name" value="Il2rg"/>
    <property type="match status" value="1"/>
</dbReference>
<proteinExistence type="predicted"/>
<reference evidence="2 3" key="1">
    <citation type="submission" date="2022-05" db="EMBL/GenBank/DDBJ databases">
        <authorList>
            <consortium name="Genoscope - CEA"/>
            <person name="William W."/>
        </authorList>
    </citation>
    <scope>NUCLEOTIDE SEQUENCE [LARGE SCALE GENOMIC DNA]</scope>
</reference>
<sequence>MFITIYYGDQESLLFNPSCSVVNLLESIKERCGYGDTDRVLDLTDETGLVLELSSHKYENATKYLSSKGFYVLVEKLTTELPSNDPNETGLSQEVKYVPLLNKPSDKFNGYKARVSERRLSPERSSGRSTSRVGKRTGKTKLNKRADNTLAV</sequence>
<feature type="compositionally biased region" description="Basic and acidic residues" evidence="1">
    <location>
        <begin position="114"/>
        <end position="126"/>
    </location>
</feature>
<protein>
    <submittedName>
        <fullName evidence="2">Uncharacterized protein</fullName>
    </submittedName>
</protein>
<dbReference type="EMBL" id="CALNXK010000037">
    <property type="protein sequence ID" value="CAH3122587.1"/>
    <property type="molecule type" value="Genomic_DNA"/>
</dbReference>
<gene>
    <name evidence="2" type="ORF">PLOB_00029455</name>
</gene>
<dbReference type="Proteomes" id="UP001159405">
    <property type="component" value="Unassembled WGS sequence"/>
</dbReference>
<organism evidence="2 3">
    <name type="scientific">Porites lobata</name>
    <dbReference type="NCBI Taxonomy" id="104759"/>
    <lineage>
        <taxon>Eukaryota</taxon>
        <taxon>Metazoa</taxon>
        <taxon>Cnidaria</taxon>
        <taxon>Anthozoa</taxon>
        <taxon>Hexacorallia</taxon>
        <taxon>Scleractinia</taxon>
        <taxon>Fungiina</taxon>
        <taxon>Poritidae</taxon>
        <taxon>Porites</taxon>
    </lineage>
</organism>
<dbReference type="PANTHER" id="PTHR33887">
    <property type="entry name" value="PB1 DOMAIN-CONTAINING PROTEIN"/>
    <property type="match status" value="1"/>
</dbReference>
<feature type="compositionally biased region" description="Basic residues" evidence="1">
    <location>
        <begin position="133"/>
        <end position="143"/>
    </location>
</feature>
<evidence type="ECO:0000313" key="3">
    <source>
        <dbReference type="Proteomes" id="UP001159405"/>
    </source>
</evidence>
<accession>A0ABN8NVN9</accession>
<name>A0ABN8NVN9_9CNID</name>
<comment type="caution">
    <text evidence="2">The sequence shown here is derived from an EMBL/GenBank/DDBJ whole genome shotgun (WGS) entry which is preliminary data.</text>
</comment>
<feature type="region of interest" description="Disordered" evidence="1">
    <location>
        <begin position="106"/>
        <end position="152"/>
    </location>
</feature>
<dbReference type="PANTHER" id="PTHR33887:SF5">
    <property type="entry name" value="PB1 DOMAIN-CONTAINING PROTEIN"/>
    <property type="match status" value="1"/>
</dbReference>
<keyword evidence="3" id="KW-1185">Reference proteome</keyword>